<reference evidence="1" key="1">
    <citation type="journal article" date="2021" name="Microb. Physiol.">
        <title>Proteogenomic Insights into the Physiology of Marine, Sulfate-Reducing, Filamentous Desulfonema limicola and Desulfonema magnum.</title>
        <authorList>
            <person name="Schnaars V."/>
            <person name="Wohlbrand L."/>
            <person name="Scheve S."/>
            <person name="Hinrichs C."/>
            <person name="Reinhardt R."/>
            <person name="Rabus R."/>
        </authorList>
    </citation>
    <scope>NUCLEOTIDE SEQUENCE</scope>
    <source>
        <strain evidence="1">4be13</strain>
    </source>
</reference>
<dbReference type="EMBL" id="CP061800">
    <property type="protein sequence ID" value="QTA91717.1"/>
    <property type="molecule type" value="Genomic_DNA"/>
</dbReference>
<keyword evidence="2" id="KW-1185">Reference proteome</keyword>
<dbReference type="AlphaFoldDB" id="A0A975BUS5"/>
<name>A0A975BUS5_9BACT</name>
<organism evidence="1 2">
    <name type="scientific">Desulfonema magnum</name>
    <dbReference type="NCBI Taxonomy" id="45655"/>
    <lineage>
        <taxon>Bacteria</taxon>
        <taxon>Pseudomonadati</taxon>
        <taxon>Thermodesulfobacteriota</taxon>
        <taxon>Desulfobacteria</taxon>
        <taxon>Desulfobacterales</taxon>
        <taxon>Desulfococcaceae</taxon>
        <taxon>Desulfonema</taxon>
    </lineage>
</organism>
<gene>
    <name evidence="1" type="ORF">dnm_077910</name>
</gene>
<proteinExistence type="predicted"/>
<protein>
    <submittedName>
        <fullName evidence="1">Uncharacterized protein</fullName>
    </submittedName>
</protein>
<dbReference type="KEGG" id="dmm:dnm_077910"/>
<accession>A0A975BUS5</accession>
<sequence>MLQKNLFKIVVTGQIEFLICDLIFIIRHLINGKNPSERF</sequence>
<evidence type="ECO:0000313" key="1">
    <source>
        <dbReference type="EMBL" id="QTA91717.1"/>
    </source>
</evidence>
<evidence type="ECO:0000313" key="2">
    <source>
        <dbReference type="Proteomes" id="UP000663722"/>
    </source>
</evidence>
<dbReference type="Proteomes" id="UP000663722">
    <property type="component" value="Chromosome"/>
</dbReference>